<reference evidence="1 2" key="1">
    <citation type="journal article" date="2022" name="bioRxiv">
        <title>The genome of the oomycete Peronosclerospora sorghi, a cosmopolitan pathogen of maize and sorghum, is inflated with dispersed pseudogenes.</title>
        <authorList>
            <person name="Fletcher K."/>
            <person name="Martin F."/>
            <person name="Isakeit T."/>
            <person name="Cavanaugh K."/>
            <person name="Magill C."/>
            <person name="Michelmore R."/>
        </authorList>
    </citation>
    <scope>NUCLEOTIDE SEQUENCE [LARGE SCALE GENOMIC DNA]</scope>
    <source>
        <strain evidence="1">P6</strain>
    </source>
</reference>
<name>A0ACC0VR86_9STRA</name>
<evidence type="ECO:0000313" key="1">
    <source>
        <dbReference type="EMBL" id="KAI9908238.1"/>
    </source>
</evidence>
<sequence length="426" mass="49026">MADTEAYRQENGENHRKRRETLSGGESMSKKIKLEDETPPEANPNTIEAVREKNKALEIDMKEKNRRIVYLTKKCEALYRSREITSASFRCLKKHWFQLQDDLLAAIKTVDPSSVPDEMLNEAWLTALEAIDDFGQVRVRAEELVLNLPEWFITVTKDAEMKEPDADVSLPTDDDINTTYIQANELSKMEAEVYDQLKQKSEVTRELLQKLLAIVANAARDKLKPVEYAHIIQEKRAAVAQTLDLKGQLQTCKTRIAELERDVEWKETERHQACRDYDRLSAYIEQRGSVKMEDTDEMDTKSEQVVNTEKACETIPTSSTGAKSVTQEALEIREMEHAKIVATLRENMGILSSKLYQERQKLDSTRLELEKCKTLEVAWKNDEAALVEEHQAKVKQLRDEKALVDEEYSQLLLKSKVAYDPSRSRN</sequence>
<keyword evidence="2" id="KW-1185">Reference proteome</keyword>
<comment type="caution">
    <text evidence="1">The sequence shown here is derived from an EMBL/GenBank/DDBJ whole genome shotgun (WGS) entry which is preliminary data.</text>
</comment>
<evidence type="ECO:0000313" key="2">
    <source>
        <dbReference type="Proteomes" id="UP001163321"/>
    </source>
</evidence>
<protein>
    <submittedName>
        <fullName evidence="1">Uncharacterized protein</fullName>
    </submittedName>
</protein>
<dbReference type="Proteomes" id="UP001163321">
    <property type="component" value="Chromosome 8"/>
</dbReference>
<organism evidence="1 2">
    <name type="scientific">Peronosclerospora sorghi</name>
    <dbReference type="NCBI Taxonomy" id="230839"/>
    <lineage>
        <taxon>Eukaryota</taxon>
        <taxon>Sar</taxon>
        <taxon>Stramenopiles</taxon>
        <taxon>Oomycota</taxon>
        <taxon>Peronosporomycetes</taxon>
        <taxon>Peronosporales</taxon>
        <taxon>Peronosporaceae</taxon>
        <taxon>Peronosclerospora</taxon>
    </lineage>
</organism>
<proteinExistence type="predicted"/>
<gene>
    <name evidence="1" type="ORF">PsorP6_003727</name>
</gene>
<dbReference type="EMBL" id="CM047587">
    <property type="protein sequence ID" value="KAI9908238.1"/>
    <property type="molecule type" value="Genomic_DNA"/>
</dbReference>
<accession>A0ACC0VR86</accession>